<reference evidence="12 13" key="1">
    <citation type="submission" date="2024-03" db="EMBL/GenBank/DDBJ databases">
        <title>A Dehalogenimonas Isolated from Estuarine Sediments Dihaloeliminates Chlorinated Alkanes.</title>
        <authorList>
            <person name="Yang Y."/>
            <person name="Wang H."/>
        </authorList>
    </citation>
    <scope>NUCLEOTIDE SEQUENCE [LARGE SCALE GENOMIC DNA]</scope>
    <source>
        <strain evidence="12 13">W</strain>
    </source>
</reference>
<dbReference type="InterPro" id="IPR027417">
    <property type="entry name" value="P-loop_NTPase"/>
</dbReference>
<keyword evidence="13" id="KW-1185">Reference proteome</keyword>
<gene>
    <name evidence="12" type="primary">recN</name>
    <name evidence="12" type="ORF">V8247_07545</name>
</gene>
<dbReference type="RefSeq" id="WP_338737245.1">
    <property type="nucleotide sequence ID" value="NZ_CP146612.1"/>
</dbReference>
<evidence type="ECO:0000256" key="6">
    <source>
        <dbReference type="ARBA" id="ARBA00022840"/>
    </source>
</evidence>
<sequence>MLLHLRVQNFGIIEDFDWLPGAGFNVLTGETGAGKSLVIDAVSALLSGRLDETSVRHGADEIRLEGIFDLSARTDLIEYLIHKGIDCRNDPLIITLNLKRSGRAVIRLNGDSVPRTLIVELGRQLIDIHGQSQHLSLLDRTSHLDFLDAYAGTTGARQEFSQLSLKMNQIQKSIADFAHTAAERSRQTDYLKFQVQEIDRATLCPGEDKELEQEAIVLTSAEKLKALVFETLQALDDEDSQGETSAVSRLSQALSGLEKLSGIDHSISAQAQSLREALYTVTETARDLNSYASGLDFDPARLEIVESRLHLIRELKRKYGGSISDILEFARKTSNELSDLDSSGERIESLRRNADQVQQLLAEKALQLSTQRKLGAAELTKAINQELVDLAMEMVKFEINLGYVEAPDGLPLPDGRQVAYSNNGADKVEFLAATNPGEPAKALERIASTGELSRFTLAVKTALAKADRIPVLIFDEIDIGVGGRSGDIIGRKLATLALTHQVICVTHLPQIAAYAAHHYCVNKTVSNGHTSSRLDELNTVTRIRELALMLSGDSVSASSQAGALELLERAAQFIAEQKGSSI</sequence>
<dbReference type="CDD" id="cd03241">
    <property type="entry name" value="ABC_RecN"/>
    <property type="match status" value="2"/>
</dbReference>
<dbReference type="NCBIfam" id="TIGR00634">
    <property type="entry name" value="recN"/>
    <property type="match status" value="1"/>
</dbReference>
<evidence type="ECO:0000256" key="8">
    <source>
        <dbReference type="ARBA" id="ARBA00033408"/>
    </source>
</evidence>
<dbReference type="Pfam" id="PF02463">
    <property type="entry name" value="SMC_N"/>
    <property type="match status" value="1"/>
</dbReference>
<evidence type="ECO:0000256" key="7">
    <source>
        <dbReference type="ARBA" id="ARBA00023204"/>
    </source>
</evidence>
<evidence type="ECO:0000259" key="11">
    <source>
        <dbReference type="Pfam" id="PF02463"/>
    </source>
</evidence>
<feature type="coiled-coil region" evidence="10">
    <location>
        <begin position="340"/>
        <end position="367"/>
    </location>
</feature>
<organism evidence="12 13">
    <name type="scientific">Candidatus Dehalogenimonas loeffleri</name>
    <dbReference type="NCBI Taxonomy" id="3127115"/>
    <lineage>
        <taxon>Bacteria</taxon>
        <taxon>Bacillati</taxon>
        <taxon>Chloroflexota</taxon>
        <taxon>Dehalococcoidia</taxon>
        <taxon>Dehalococcoidales</taxon>
        <taxon>Dehalococcoidaceae</taxon>
        <taxon>Dehalogenimonas</taxon>
    </lineage>
</organism>
<evidence type="ECO:0000256" key="2">
    <source>
        <dbReference type="ARBA" id="ARBA00009441"/>
    </source>
</evidence>
<dbReference type="PANTHER" id="PTHR11059">
    <property type="entry name" value="DNA REPAIR PROTEIN RECN"/>
    <property type="match status" value="1"/>
</dbReference>
<feature type="domain" description="RecF/RecN/SMC N-terminal" evidence="11">
    <location>
        <begin position="4"/>
        <end position="523"/>
    </location>
</feature>
<protein>
    <recommendedName>
        <fullName evidence="3 9">DNA repair protein RecN</fullName>
    </recommendedName>
    <alternativeName>
        <fullName evidence="8 9">Recombination protein N</fullName>
    </alternativeName>
</protein>
<comment type="similarity">
    <text evidence="2 9">Belongs to the RecN family.</text>
</comment>
<keyword evidence="6" id="KW-0067">ATP-binding</keyword>
<dbReference type="InterPro" id="IPR003395">
    <property type="entry name" value="RecF/RecN/SMC_N"/>
</dbReference>
<dbReference type="Proteomes" id="UP001375370">
    <property type="component" value="Chromosome"/>
</dbReference>
<accession>A0ABZ2J2F8</accession>
<dbReference type="InterPro" id="IPR004604">
    <property type="entry name" value="DNA_recomb/repair_RecN"/>
</dbReference>
<comment type="function">
    <text evidence="1 9">May be involved in recombinational repair of damaged DNA.</text>
</comment>
<dbReference type="Gene3D" id="3.40.50.300">
    <property type="entry name" value="P-loop containing nucleotide triphosphate hydrolases"/>
    <property type="match status" value="2"/>
</dbReference>
<name>A0ABZ2J2F8_9CHLR</name>
<evidence type="ECO:0000256" key="3">
    <source>
        <dbReference type="ARBA" id="ARBA00021315"/>
    </source>
</evidence>
<keyword evidence="7 9" id="KW-0234">DNA repair</keyword>
<evidence type="ECO:0000256" key="1">
    <source>
        <dbReference type="ARBA" id="ARBA00003618"/>
    </source>
</evidence>
<evidence type="ECO:0000313" key="13">
    <source>
        <dbReference type="Proteomes" id="UP001375370"/>
    </source>
</evidence>
<dbReference type="PANTHER" id="PTHR11059:SF0">
    <property type="entry name" value="DNA REPAIR PROTEIN RECN"/>
    <property type="match status" value="1"/>
</dbReference>
<dbReference type="PIRSF" id="PIRSF003128">
    <property type="entry name" value="RecN"/>
    <property type="match status" value="1"/>
</dbReference>
<evidence type="ECO:0000313" key="12">
    <source>
        <dbReference type="EMBL" id="WWX25105.1"/>
    </source>
</evidence>
<evidence type="ECO:0000256" key="4">
    <source>
        <dbReference type="ARBA" id="ARBA00022741"/>
    </source>
</evidence>
<proteinExistence type="inferred from homology"/>
<dbReference type="EMBL" id="CP146612">
    <property type="protein sequence ID" value="WWX25105.1"/>
    <property type="molecule type" value="Genomic_DNA"/>
</dbReference>
<dbReference type="SUPFAM" id="SSF52540">
    <property type="entry name" value="P-loop containing nucleoside triphosphate hydrolases"/>
    <property type="match status" value="1"/>
</dbReference>
<evidence type="ECO:0000256" key="10">
    <source>
        <dbReference type="SAM" id="Coils"/>
    </source>
</evidence>
<keyword evidence="4" id="KW-0547">Nucleotide-binding</keyword>
<keyword evidence="10" id="KW-0175">Coiled coil</keyword>
<evidence type="ECO:0000256" key="5">
    <source>
        <dbReference type="ARBA" id="ARBA00022763"/>
    </source>
</evidence>
<evidence type="ECO:0000256" key="9">
    <source>
        <dbReference type="PIRNR" id="PIRNR003128"/>
    </source>
</evidence>
<keyword evidence="5 9" id="KW-0227">DNA damage</keyword>